<name>A0AAV7VU81_PLEWA</name>
<reference evidence="2" key="1">
    <citation type="journal article" date="2022" name="bioRxiv">
        <title>Sequencing and chromosome-scale assembly of the giantPleurodeles waltlgenome.</title>
        <authorList>
            <person name="Brown T."/>
            <person name="Elewa A."/>
            <person name="Iarovenko S."/>
            <person name="Subramanian E."/>
            <person name="Araus A.J."/>
            <person name="Petzold A."/>
            <person name="Susuki M."/>
            <person name="Suzuki K.-i.T."/>
            <person name="Hayashi T."/>
            <person name="Toyoda A."/>
            <person name="Oliveira C."/>
            <person name="Osipova E."/>
            <person name="Leigh N.D."/>
            <person name="Simon A."/>
            <person name="Yun M.H."/>
        </authorList>
    </citation>
    <scope>NUCLEOTIDE SEQUENCE</scope>
    <source>
        <strain evidence="2">20211129_DDA</strain>
        <tissue evidence="2">Liver</tissue>
    </source>
</reference>
<feature type="region of interest" description="Disordered" evidence="1">
    <location>
        <begin position="1"/>
        <end position="29"/>
    </location>
</feature>
<accession>A0AAV7VU81</accession>
<gene>
    <name evidence="2" type="ORF">NDU88_007374</name>
</gene>
<proteinExistence type="predicted"/>
<organism evidence="2 3">
    <name type="scientific">Pleurodeles waltl</name>
    <name type="common">Iberian ribbed newt</name>
    <dbReference type="NCBI Taxonomy" id="8319"/>
    <lineage>
        <taxon>Eukaryota</taxon>
        <taxon>Metazoa</taxon>
        <taxon>Chordata</taxon>
        <taxon>Craniata</taxon>
        <taxon>Vertebrata</taxon>
        <taxon>Euteleostomi</taxon>
        <taxon>Amphibia</taxon>
        <taxon>Batrachia</taxon>
        <taxon>Caudata</taxon>
        <taxon>Salamandroidea</taxon>
        <taxon>Salamandridae</taxon>
        <taxon>Pleurodelinae</taxon>
        <taxon>Pleurodeles</taxon>
    </lineage>
</organism>
<comment type="caution">
    <text evidence="2">The sequence shown here is derived from an EMBL/GenBank/DDBJ whole genome shotgun (WGS) entry which is preliminary data.</text>
</comment>
<protein>
    <submittedName>
        <fullName evidence="2">Uncharacterized protein</fullName>
    </submittedName>
</protein>
<keyword evidence="3" id="KW-1185">Reference proteome</keyword>
<dbReference type="EMBL" id="JANPWB010000003">
    <property type="protein sequence ID" value="KAJ1203589.1"/>
    <property type="molecule type" value="Genomic_DNA"/>
</dbReference>
<evidence type="ECO:0000313" key="3">
    <source>
        <dbReference type="Proteomes" id="UP001066276"/>
    </source>
</evidence>
<evidence type="ECO:0000313" key="2">
    <source>
        <dbReference type="EMBL" id="KAJ1203589.1"/>
    </source>
</evidence>
<feature type="non-terminal residue" evidence="2">
    <location>
        <position position="1"/>
    </location>
</feature>
<dbReference type="AlphaFoldDB" id="A0AAV7VU81"/>
<feature type="non-terminal residue" evidence="2">
    <location>
        <position position="56"/>
    </location>
</feature>
<sequence>PDPAESQDAQHIQIKGDGEGPETDPVGSCVLSDTTAVATIDFTELSSSMDQQQVLA</sequence>
<dbReference type="Proteomes" id="UP001066276">
    <property type="component" value="Chromosome 2_1"/>
</dbReference>
<evidence type="ECO:0000256" key="1">
    <source>
        <dbReference type="SAM" id="MobiDB-lite"/>
    </source>
</evidence>